<dbReference type="FunFam" id="3.40.50.300:FF:000838">
    <property type="entry name" value="ABC multidrug transporter (Eurofung)"/>
    <property type="match status" value="1"/>
</dbReference>
<feature type="transmembrane region" description="Helical" evidence="9">
    <location>
        <begin position="596"/>
        <end position="617"/>
    </location>
</feature>
<sequence>MRGGLLSLMYNQTLRLPGSTLTDQSVLTLMSEDFDRIAAGFENSDVIWASPIEVGLALYLLYRQVGLACLAPIVFVVGCTASVHTLSKRAKNSQHLWMEALQDRISSTSSFLGNIKNIRMSGISEATSAKIDDLRATELNKSKIFRLNATVSMTVGVLPETLAPAAAFIVYALIARQSEQGALDPAKAFSSLSLIGLVSKPILNFMYAFPVFIASFGSYDRIQKYLLTDQCYQTLISFGDISNPQQKGLRADTISDEEIVQLSDLKPIDRNKGNSSKPLIQMKNASFSFKATGDPVLNNVSLNVNRGSISLLVGPVGSGKSALLLALLGEIFQTEGETLKQPGLGIAYCSQEPWMPNLSIRNLIQGPSNFEETWYQEVINACCLDTEIDRLPQKDMTTVGSKGVRLSGGQRQRISLARAVYSRKQLLLLDDITSGLDASTENQVIQKLLGQHGICRKYGLAVVFATHKINFKHKVDTIMTIDHDGLSIKTRSSDGMLADFEIHVPIQQDLASSTPRPNFLEEQEIESRQALADASRRAGDSSLYFLYAKEMGWIAVISVLSASIGFCFFSRFPNIWLEWWSEAEIEEPGKSTTRYIAGYAGFGVSSAICFFLVYWIFMVQSVPRTSVRLHRRLLKAVTAAPLASLVSTDTGVMLNRFSQDMSLIDMRLPGAMIQTLDGFLDAIAEVVLIAQSSPWTALTFPPIMFIVYILQKFYLHTSRQIRHLDLEAKSPLFSSFLETCDGIATIRGFGWQENFRQLNMHLTDESQKPFYLMYSIQCWLTLVLNLIVMGIVVVLVVLAIEMRSTSGGALGVALNNVSAISATLAYVIEAWTSLETSIGALARLKSFESETPSEHLPQECYNPTSAWPSEGRIKFVDLALSYRTELDPVIQGINLTIPPGAKIGICGRSGSGKSSLILGLLRLNEITKGRTLIDGLDISQIPRETLRQKLTTLPQDPLILPGSIRLNLDPLQNHTDAAIMSALSRVGMANLFLAKEAGLDSVIQKETLSTGQQQLIAFVRILLKPKPSPILLLDEATSMVDVQTEATMMNLISEQFKDSTVIAVAHRLNTIVDFDLILVIENGTIVESGRPAELLRDPESWFSSLWVKQIQDSASGVTGVRS</sequence>
<dbReference type="KEGG" id="pdp:PDIP_45130"/>
<keyword evidence="4 9" id="KW-0812">Transmembrane</keyword>
<dbReference type="InterPro" id="IPR003439">
    <property type="entry name" value="ABC_transporter-like_ATP-bd"/>
</dbReference>
<dbReference type="PROSITE" id="PS00211">
    <property type="entry name" value="ABC_TRANSPORTER_1"/>
    <property type="match status" value="1"/>
</dbReference>
<dbReference type="EMBL" id="CP060777">
    <property type="protein sequence ID" value="QQK46172.1"/>
    <property type="molecule type" value="Genomic_DNA"/>
</dbReference>
<dbReference type="InterPro" id="IPR011527">
    <property type="entry name" value="ABC1_TM_dom"/>
</dbReference>
<evidence type="ECO:0000256" key="4">
    <source>
        <dbReference type="ARBA" id="ARBA00022692"/>
    </source>
</evidence>
<dbReference type="SUPFAM" id="SSF90123">
    <property type="entry name" value="ABC transporter transmembrane region"/>
    <property type="match status" value="2"/>
</dbReference>
<dbReference type="FunFam" id="1.20.1560.10:FF:000066">
    <property type="entry name" value="ABC multidrug transporter (Eurofung)"/>
    <property type="match status" value="1"/>
</dbReference>
<dbReference type="GO" id="GO:0005524">
    <property type="term" value="F:ATP binding"/>
    <property type="evidence" value="ECO:0007669"/>
    <property type="project" value="UniProtKB-KW"/>
</dbReference>
<keyword evidence="5" id="KW-0547">Nucleotide-binding</keyword>
<dbReference type="PANTHER" id="PTHR24223">
    <property type="entry name" value="ATP-BINDING CASSETTE SUB-FAMILY C"/>
    <property type="match status" value="1"/>
</dbReference>
<dbReference type="VEuPathDB" id="FungiDB:PDIP_45130"/>
<dbReference type="GeneID" id="26232831"/>
<feature type="domain" description="ABC transporter" evidence="10">
    <location>
        <begin position="280"/>
        <end position="509"/>
    </location>
</feature>
<dbReference type="CDD" id="cd03250">
    <property type="entry name" value="ABCC_MRP_domain1"/>
    <property type="match status" value="1"/>
</dbReference>
<dbReference type="CDD" id="cd18580">
    <property type="entry name" value="ABC_6TM_ABCC_D2"/>
    <property type="match status" value="1"/>
</dbReference>
<feature type="domain" description="ABC transporter" evidence="10">
    <location>
        <begin position="873"/>
        <end position="1107"/>
    </location>
</feature>
<evidence type="ECO:0000256" key="6">
    <source>
        <dbReference type="ARBA" id="ARBA00022840"/>
    </source>
</evidence>
<dbReference type="SUPFAM" id="SSF52540">
    <property type="entry name" value="P-loop containing nucleoside triphosphate hydrolases"/>
    <property type="match status" value="2"/>
</dbReference>
<dbReference type="PROSITE" id="PS50893">
    <property type="entry name" value="ABC_TRANSPORTER_2"/>
    <property type="match status" value="2"/>
</dbReference>
<accession>A0A7T6XSC3</accession>
<dbReference type="RefSeq" id="XP_014534803.2">
    <property type="nucleotide sequence ID" value="XM_014679317.2"/>
</dbReference>
<evidence type="ECO:0000259" key="11">
    <source>
        <dbReference type="PROSITE" id="PS50929"/>
    </source>
</evidence>
<dbReference type="InterPro" id="IPR050173">
    <property type="entry name" value="ABC_transporter_C-like"/>
</dbReference>
<protein>
    <submittedName>
        <fullName evidence="12">ABC transporter, putative</fullName>
    </submittedName>
</protein>
<dbReference type="Gene3D" id="3.40.50.300">
    <property type="entry name" value="P-loop containing nucleotide triphosphate hydrolases"/>
    <property type="match status" value="2"/>
</dbReference>
<feature type="transmembrane region" description="Helical" evidence="9">
    <location>
        <begin position="778"/>
        <end position="800"/>
    </location>
</feature>
<dbReference type="InterPro" id="IPR017871">
    <property type="entry name" value="ABC_transporter-like_CS"/>
</dbReference>
<dbReference type="GO" id="GO:0005886">
    <property type="term" value="C:plasma membrane"/>
    <property type="evidence" value="ECO:0007669"/>
    <property type="project" value="UniProtKB-SubCell"/>
</dbReference>
<dbReference type="GO" id="GO:0016887">
    <property type="term" value="F:ATP hydrolysis activity"/>
    <property type="evidence" value="ECO:0007669"/>
    <property type="project" value="InterPro"/>
</dbReference>
<keyword evidence="7 9" id="KW-1133">Transmembrane helix</keyword>
<dbReference type="Pfam" id="PF00664">
    <property type="entry name" value="ABC_membrane"/>
    <property type="match status" value="2"/>
</dbReference>
<dbReference type="Gene3D" id="1.20.1560.10">
    <property type="entry name" value="ABC transporter type 1, transmembrane domain"/>
    <property type="match status" value="2"/>
</dbReference>
<evidence type="ECO:0000313" key="12">
    <source>
        <dbReference type="EMBL" id="QQK46172.1"/>
    </source>
</evidence>
<dbReference type="AlphaFoldDB" id="A0A7T6XSC3"/>
<keyword evidence="8 9" id="KW-0472">Membrane</keyword>
<dbReference type="PANTHER" id="PTHR24223:SF399">
    <property type="entry name" value="ABC TRANSPORTER ATNG"/>
    <property type="match status" value="1"/>
</dbReference>
<dbReference type="InterPro" id="IPR027417">
    <property type="entry name" value="P-loop_NTPase"/>
</dbReference>
<keyword evidence="3" id="KW-1003">Cell membrane</keyword>
<feature type="domain" description="ABC transmembrane type-1" evidence="11">
    <location>
        <begin position="1"/>
        <end position="214"/>
    </location>
</feature>
<evidence type="ECO:0000256" key="7">
    <source>
        <dbReference type="ARBA" id="ARBA00022989"/>
    </source>
</evidence>
<dbReference type="Proteomes" id="UP000595662">
    <property type="component" value="Chromosome 4"/>
</dbReference>
<evidence type="ECO:0000256" key="9">
    <source>
        <dbReference type="SAM" id="Phobius"/>
    </source>
</evidence>
<evidence type="ECO:0000256" key="2">
    <source>
        <dbReference type="ARBA" id="ARBA00022448"/>
    </source>
</evidence>
<comment type="subcellular location">
    <subcellularLocation>
        <location evidence="1">Cell membrane</location>
        <topology evidence="1">Multi-pass membrane protein</topology>
    </subcellularLocation>
</comment>
<feature type="transmembrane region" description="Helical" evidence="9">
    <location>
        <begin position="151"/>
        <end position="174"/>
    </location>
</feature>
<feature type="transmembrane region" description="Helical" evidence="9">
    <location>
        <begin position="194"/>
        <end position="216"/>
    </location>
</feature>
<dbReference type="SMART" id="SM00382">
    <property type="entry name" value="AAA"/>
    <property type="match status" value="2"/>
</dbReference>
<feature type="transmembrane region" description="Helical" evidence="9">
    <location>
        <begin position="65"/>
        <end position="86"/>
    </location>
</feature>
<dbReference type="InterPro" id="IPR036640">
    <property type="entry name" value="ABC1_TM_sf"/>
</dbReference>
<feature type="transmembrane region" description="Helical" evidence="9">
    <location>
        <begin position="553"/>
        <end position="576"/>
    </location>
</feature>
<gene>
    <name evidence="12" type="ORF">Pdw03_1070</name>
</gene>
<evidence type="ECO:0000256" key="8">
    <source>
        <dbReference type="ARBA" id="ARBA00023136"/>
    </source>
</evidence>
<evidence type="ECO:0000256" key="3">
    <source>
        <dbReference type="ARBA" id="ARBA00022475"/>
    </source>
</evidence>
<evidence type="ECO:0000313" key="13">
    <source>
        <dbReference type="Proteomes" id="UP000595662"/>
    </source>
</evidence>
<dbReference type="CDD" id="cd03244">
    <property type="entry name" value="ABCC_MRP_domain2"/>
    <property type="match status" value="1"/>
</dbReference>
<dbReference type="InterPro" id="IPR044726">
    <property type="entry name" value="ABCC_6TM_D2"/>
</dbReference>
<name>A0A7T6XSC3_PENDI</name>
<proteinExistence type="predicted"/>
<reference evidence="12 13" key="1">
    <citation type="submission" date="2020-08" db="EMBL/GenBank/DDBJ databases">
        <title>The completed genome sequence of the pathogenic ascomycete fungus Penicillium digitatum.</title>
        <authorList>
            <person name="Wang M."/>
        </authorList>
    </citation>
    <scope>NUCLEOTIDE SEQUENCE [LARGE SCALE GENOMIC DNA]</scope>
    <source>
        <strain evidence="12 13">PdW03</strain>
    </source>
</reference>
<dbReference type="Pfam" id="PF00005">
    <property type="entry name" value="ABC_tran"/>
    <property type="match status" value="2"/>
</dbReference>
<feature type="domain" description="ABC transmembrane type-1" evidence="11">
    <location>
        <begin position="595"/>
        <end position="836"/>
    </location>
</feature>
<evidence type="ECO:0000256" key="5">
    <source>
        <dbReference type="ARBA" id="ARBA00022741"/>
    </source>
</evidence>
<keyword evidence="6" id="KW-0067">ATP-binding</keyword>
<evidence type="ECO:0000259" key="10">
    <source>
        <dbReference type="PROSITE" id="PS50893"/>
    </source>
</evidence>
<dbReference type="InterPro" id="IPR003593">
    <property type="entry name" value="AAA+_ATPase"/>
</dbReference>
<dbReference type="GO" id="GO:0140359">
    <property type="term" value="F:ABC-type transporter activity"/>
    <property type="evidence" value="ECO:0007669"/>
    <property type="project" value="InterPro"/>
</dbReference>
<dbReference type="PROSITE" id="PS50929">
    <property type="entry name" value="ABC_TM1F"/>
    <property type="match status" value="2"/>
</dbReference>
<organism evidence="12 13">
    <name type="scientific">Penicillium digitatum</name>
    <name type="common">Green mold</name>
    <dbReference type="NCBI Taxonomy" id="36651"/>
    <lineage>
        <taxon>Eukaryota</taxon>
        <taxon>Fungi</taxon>
        <taxon>Dikarya</taxon>
        <taxon>Ascomycota</taxon>
        <taxon>Pezizomycotina</taxon>
        <taxon>Eurotiomycetes</taxon>
        <taxon>Eurotiomycetidae</taxon>
        <taxon>Eurotiales</taxon>
        <taxon>Aspergillaceae</taxon>
        <taxon>Penicillium</taxon>
    </lineage>
</organism>
<keyword evidence="2" id="KW-0813">Transport</keyword>
<evidence type="ECO:0000256" key="1">
    <source>
        <dbReference type="ARBA" id="ARBA00004651"/>
    </source>
</evidence>